<feature type="transmembrane region" description="Helical" evidence="7">
    <location>
        <begin position="149"/>
        <end position="167"/>
    </location>
</feature>
<sequence>MAKRTSVHGFWSTRLAFILAAAGSAVGLGNIWRFPYIVGDNGGGAFVLVYLICVVAIGLPIMMSEIMLGRRGRRSPINTMRLLSEEESGSRYWQLVGWMGVIAGFLILSFYSVIAGASLHYTSLSIQAGFSGIDSAEATAIWERFTGSWQWMLFWHTAFLSLTVYVVGRGVQRGLERLVRLLMPMLLILLLAMVGYGIAQANFAEAFSYLFRPDFSALSANAVLIAVGQAFFTLSLGMGAIMAYGAYLPENVSIGRTAGGVVVADTFVALLAGLAIFPIVFAFEGVSPGAGPGLVFQSLPIAFGQMPGGILFGTLFFLLLVFAAWTSSISLMEPAVAWVVENMGLSRVAAAASVGGIIWFLGIGTVLSFNLWSEITFLAGTVFDNVESLADNILLPLGGLLIAIFAGWVMSRASTAEELGMGVGLGYKLWLFFIRFVAPLAVIIAFLHALGVFDGILGVEDENGNGEETAMVIESEQHPA</sequence>
<keyword evidence="2 6" id="KW-0813">Transport</keyword>
<dbReference type="PROSITE" id="PS50267">
    <property type="entry name" value="NA_NEUROTRAN_SYMP_3"/>
    <property type="match status" value="1"/>
</dbReference>
<keyword evidence="5 7" id="KW-0472">Membrane</keyword>
<keyword evidence="4 7" id="KW-1133">Transmembrane helix</keyword>
<feature type="transmembrane region" description="Helical" evidence="7">
    <location>
        <begin position="393"/>
        <end position="411"/>
    </location>
</feature>
<evidence type="ECO:0000256" key="5">
    <source>
        <dbReference type="ARBA" id="ARBA00023136"/>
    </source>
</evidence>
<accession>A0ABT1G6Y1</accession>
<comment type="similarity">
    <text evidence="6">Belongs to the sodium:neurotransmitter symporter (SNF) (TC 2.A.22) family.</text>
</comment>
<dbReference type="PANTHER" id="PTHR42948:SF1">
    <property type="entry name" value="TRANSPORTER"/>
    <property type="match status" value="1"/>
</dbReference>
<evidence type="ECO:0000313" key="8">
    <source>
        <dbReference type="EMBL" id="MCP1727006.1"/>
    </source>
</evidence>
<dbReference type="EMBL" id="JALJYF010000001">
    <property type="protein sequence ID" value="MCP1727006.1"/>
    <property type="molecule type" value="Genomic_DNA"/>
</dbReference>
<comment type="subcellular location">
    <subcellularLocation>
        <location evidence="1">Membrane</location>
        <topology evidence="1">Multi-pass membrane protein</topology>
    </subcellularLocation>
</comment>
<dbReference type="InterPro" id="IPR000175">
    <property type="entry name" value="Na/ntran_symport"/>
</dbReference>
<keyword evidence="9" id="KW-1185">Reference proteome</keyword>
<dbReference type="InterPro" id="IPR047218">
    <property type="entry name" value="YocR/YhdH-like"/>
</dbReference>
<reference evidence="8 9" key="1">
    <citation type="submission" date="2022-03" db="EMBL/GenBank/DDBJ databases">
        <title>Genomic Encyclopedia of Type Strains, Phase III (KMG-III): the genomes of soil and plant-associated and newly described type strains.</title>
        <authorList>
            <person name="Whitman W."/>
        </authorList>
    </citation>
    <scope>NUCLEOTIDE SEQUENCE [LARGE SCALE GENOMIC DNA]</scope>
    <source>
        <strain evidence="8 9">BSker1</strain>
    </source>
</reference>
<evidence type="ECO:0000256" key="2">
    <source>
        <dbReference type="ARBA" id="ARBA00022448"/>
    </source>
</evidence>
<evidence type="ECO:0000256" key="7">
    <source>
        <dbReference type="SAM" id="Phobius"/>
    </source>
</evidence>
<gene>
    <name evidence="8" type="ORF">J2T60_000971</name>
</gene>
<keyword evidence="6" id="KW-0769">Symport</keyword>
<feature type="transmembrane region" description="Helical" evidence="7">
    <location>
        <begin position="259"/>
        <end position="283"/>
    </location>
</feature>
<organism evidence="8 9">
    <name type="scientific">Natronospira proteinivora</name>
    <dbReference type="NCBI Taxonomy" id="1807133"/>
    <lineage>
        <taxon>Bacteria</taxon>
        <taxon>Pseudomonadati</taxon>
        <taxon>Pseudomonadota</taxon>
        <taxon>Gammaproteobacteria</taxon>
        <taxon>Natronospirales</taxon>
        <taxon>Natronospiraceae</taxon>
        <taxon>Natronospira</taxon>
    </lineage>
</organism>
<dbReference type="InterPro" id="IPR037272">
    <property type="entry name" value="SNS_sf"/>
</dbReference>
<dbReference type="PANTHER" id="PTHR42948">
    <property type="entry name" value="TRANSPORTER"/>
    <property type="match status" value="1"/>
</dbReference>
<feature type="transmembrane region" description="Helical" evidence="7">
    <location>
        <begin position="432"/>
        <end position="453"/>
    </location>
</feature>
<keyword evidence="3 6" id="KW-0812">Transmembrane</keyword>
<dbReference type="Pfam" id="PF00209">
    <property type="entry name" value="SNF"/>
    <property type="match status" value="2"/>
</dbReference>
<feature type="transmembrane region" description="Helical" evidence="7">
    <location>
        <begin position="348"/>
        <end position="373"/>
    </location>
</feature>
<feature type="transmembrane region" description="Helical" evidence="7">
    <location>
        <begin position="95"/>
        <end position="114"/>
    </location>
</feature>
<proteinExistence type="inferred from homology"/>
<dbReference type="SUPFAM" id="SSF161070">
    <property type="entry name" value="SNF-like"/>
    <property type="match status" value="1"/>
</dbReference>
<evidence type="ECO:0000256" key="4">
    <source>
        <dbReference type="ARBA" id="ARBA00022989"/>
    </source>
</evidence>
<dbReference type="Proteomes" id="UP001523550">
    <property type="component" value="Unassembled WGS sequence"/>
</dbReference>
<dbReference type="CDD" id="cd10336">
    <property type="entry name" value="SLC6sbd_Tyt1-Like"/>
    <property type="match status" value="1"/>
</dbReference>
<feature type="transmembrane region" description="Helical" evidence="7">
    <location>
        <begin position="219"/>
        <end position="247"/>
    </location>
</feature>
<dbReference type="PROSITE" id="PS00610">
    <property type="entry name" value="NA_NEUROTRAN_SYMP_1"/>
    <property type="match status" value="1"/>
</dbReference>
<feature type="transmembrane region" description="Helical" evidence="7">
    <location>
        <begin position="303"/>
        <end position="327"/>
    </location>
</feature>
<protein>
    <recommendedName>
        <fullName evidence="6">Transporter</fullName>
    </recommendedName>
</protein>
<dbReference type="NCBIfam" id="NF037979">
    <property type="entry name" value="Na_transp"/>
    <property type="match status" value="1"/>
</dbReference>
<evidence type="ECO:0000256" key="6">
    <source>
        <dbReference type="RuleBase" id="RU003732"/>
    </source>
</evidence>
<feature type="transmembrane region" description="Helical" evidence="7">
    <location>
        <begin position="179"/>
        <end position="199"/>
    </location>
</feature>
<dbReference type="PRINTS" id="PR00176">
    <property type="entry name" value="NANEUSMPORT"/>
</dbReference>
<evidence type="ECO:0000256" key="3">
    <source>
        <dbReference type="ARBA" id="ARBA00022692"/>
    </source>
</evidence>
<evidence type="ECO:0000256" key="1">
    <source>
        <dbReference type="ARBA" id="ARBA00004141"/>
    </source>
</evidence>
<evidence type="ECO:0000313" key="9">
    <source>
        <dbReference type="Proteomes" id="UP001523550"/>
    </source>
</evidence>
<name>A0ABT1G6Y1_9GAMM</name>
<comment type="caution">
    <text evidence="8">The sequence shown here is derived from an EMBL/GenBank/DDBJ whole genome shotgun (WGS) entry which is preliminary data.</text>
</comment>
<feature type="transmembrane region" description="Helical" evidence="7">
    <location>
        <begin position="43"/>
        <end position="63"/>
    </location>
</feature>